<dbReference type="Pfam" id="PF00005">
    <property type="entry name" value="ABC_tran"/>
    <property type="match status" value="1"/>
</dbReference>
<dbReference type="FunFam" id="3.40.50.300:FF:000221">
    <property type="entry name" value="Multidrug ABC transporter ATP-binding protein"/>
    <property type="match status" value="1"/>
</dbReference>
<keyword evidence="4" id="KW-0812">Transmembrane</keyword>
<feature type="domain" description="ABC transporter" evidence="10">
    <location>
        <begin position="15"/>
        <end position="251"/>
    </location>
</feature>
<dbReference type="Gene3D" id="3.40.50.300">
    <property type="entry name" value="P-loop containing nucleotide triphosphate hydrolases"/>
    <property type="match status" value="1"/>
</dbReference>
<evidence type="ECO:0000256" key="6">
    <source>
        <dbReference type="ARBA" id="ARBA00022840"/>
    </source>
</evidence>
<feature type="region of interest" description="Disordered" evidence="9">
    <location>
        <begin position="228"/>
        <end position="282"/>
    </location>
</feature>
<dbReference type="PANTHER" id="PTHR24221">
    <property type="entry name" value="ATP-BINDING CASSETTE SUB-FAMILY B"/>
    <property type="match status" value="1"/>
</dbReference>
<dbReference type="InterPro" id="IPR039421">
    <property type="entry name" value="Type_1_exporter"/>
</dbReference>
<keyword evidence="8" id="KW-0472">Membrane</keyword>
<evidence type="ECO:0000313" key="11">
    <source>
        <dbReference type="EMBL" id="RYJ08266.1"/>
    </source>
</evidence>
<evidence type="ECO:0000256" key="9">
    <source>
        <dbReference type="SAM" id="MobiDB-lite"/>
    </source>
</evidence>
<evidence type="ECO:0000256" key="8">
    <source>
        <dbReference type="ARBA" id="ARBA00023136"/>
    </source>
</evidence>
<sequence>MDGRTSPVVARSETWPSSCVFRRRRVSIDEPAINNLSFHAESGDTVGIVGPTGSGKSTILKLLFRFYDPTSGTITVDNTDIREFSKHSYRSAIGYVSQDPYLFAGTVAENISYGAPDTTTDKIVEAVKQAKAHEFIEDLDDGYETDVGEGGNRLSGGQRQRIALARAVVGDPEIMILDEATSDVDNRTKVLIQQSLREVTANRTTFVVAHNISTVRFADHILTIEKGELKEEERTSPSSPKMDSIQTFGGSKPEISKVSLTTTNYKPHSRKTKLARSHQLTR</sequence>
<keyword evidence="6 11" id="KW-0067">ATP-binding</keyword>
<evidence type="ECO:0000256" key="2">
    <source>
        <dbReference type="ARBA" id="ARBA00022448"/>
    </source>
</evidence>
<comment type="caution">
    <text evidence="11">The sequence shown here is derived from an EMBL/GenBank/DDBJ whole genome shotgun (WGS) entry which is preliminary data.</text>
</comment>
<accession>A0A482T069</accession>
<gene>
    <name evidence="11" type="ORF">ELS19_17060</name>
</gene>
<dbReference type="GO" id="GO:0016887">
    <property type="term" value="F:ATP hydrolysis activity"/>
    <property type="evidence" value="ECO:0007669"/>
    <property type="project" value="InterPro"/>
</dbReference>
<keyword evidence="7" id="KW-1133">Transmembrane helix</keyword>
<evidence type="ECO:0000313" key="12">
    <source>
        <dbReference type="Proteomes" id="UP000294028"/>
    </source>
</evidence>
<dbReference type="AlphaFoldDB" id="A0A482T069"/>
<dbReference type="PROSITE" id="PS50893">
    <property type="entry name" value="ABC_TRANSPORTER_2"/>
    <property type="match status" value="1"/>
</dbReference>
<feature type="compositionally biased region" description="Basic residues" evidence="9">
    <location>
        <begin position="267"/>
        <end position="282"/>
    </location>
</feature>
<dbReference type="InterPro" id="IPR027417">
    <property type="entry name" value="P-loop_NTPase"/>
</dbReference>
<evidence type="ECO:0000256" key="4">
    <source>
        <dbReference type="ARBA" id="ARBA00022692"/>
    </source>
</evidence>
<dbReference type="SMART" id="SM00382">
    <property type="entry name" value="AAA"/>
    <property type="match status" value="1"/>
</dbReference>
<evidence type="ECO:0000256" key="5">
    <source>
        <dbReference type="ARBA" id="ARBA00022741"/>
    </source>
</evidence>
<dbReference type="InterPro" id="IPR017871">
    <property type="entry name" value="ABC_transporter-like_CS"/>
</dbReference>
<evidence type="ECO:0000256" key="3">
    <source>
        <dbReference type="ARBA" id="ARBA00022475"/>
    </source>
</evidence>
<dbReference type="InterPro" id="IPR003439">
    <property type="entry name" value="ABC_transporter-like_ATP-bd"/>
</dbReference>
<evidence type="ECO:0000256" key="7">
    <source>
        <dbReference type="ARBA" id="ARBA00022989"/>
    </source>
</evidence>
<evidence type="ECO:0000259" key="10">
    <source>
        <dbReference type="PROSITE" id="PS50893"/>
    </source>
</evidence>
<keyword evidence="3" id="KW-1003">Cell membrane</keyword>
<dbReference type="GO" id="GO:0005524">
    <property type="term" value="F:ATP binding"/>
    <property type="evidence" value="ECO:0007669"/>
    <property type="project" value="UniProtKB-KW"/>
</dbReference>
<dbReference type="SUPFAM" id="SSF52540">
    <property type="entry name" value="P-loop containing nucleoside triphosphate hydrolases"/>
    <property type="match status" value="1"/>
</dbReference>
<comment type="subcellular location">
    <subcellularLocation>
        <location evidence="1">Cell membrane</location>
        <topology evidence="1">Multi-pass membrane protein</topology>
    </subcellularLocation>
</comment>
<dbReference type="Proteomes" id="UP000294028">
    <property type="component" value="Unassembled WGS sequence"/>
</dbReference>
<dbReference type="GO" id="GO:0042626">
    <property type="term" value="F:ATPase-coupled transmembrane transporter activity"/>
    <property type="evidence" value="ECO:0007669"/>
    <property type="project" value="TreeGrafter"/>
</dbReference>
<keyword evidence="5" id="KW-0547">Nucleotide-binding</keyword>
<evidence type="ECO:0000256" key="1">
    <source>
        <dbReference type="ARBA" id="ARBA00004651"/>
    </source>
</evidence>
<dbReference type="PANTHER" id="PTHR24221:SF654">
    <property type="entry name" value="ATP-BINDING CASSETTE SUB-FAMILY B MEMBER 6"/>
    <property type="match status" value="1"/>
</dbReference>
<dbReference type="GO" id="GO:0005886">
    <property type="term" value="C:plasma membrane"/>
    <property type="evidence" value="ECO:0007669"/>
    <property type="project" value="UniProtKB-SubCell"/>
</dbReference>
<dbReference type="PROSITE" id="PS00211">
    <property type="entry name" value="ABC_TRANSPORTER_1"/>
    <property type="match status" value="1"/>
</dbReference>
<dbReference type="InterPro" id="IPR003593">
    <property type="entry name" value="AAA+_ATPase"/>
</dbReference>
<name>A0A482T069_9EURY</name>
<proteinExistence type="predicted"/>
<dbReference type="EMBL" id="RZHH01000003">
    <property type="protein sequence ID" value="RYJ08266.1"/>
    <property type="molecule type" value="Genomic_DNA"/>
</dbReference>
<protein>
    <submittedName>
        <fullName evidence="11">ATP-binding cassette domain-containing protein</fullName>
    </submittedName>
</protein>
<organism evidence="11 12">
    <name type="scientific">Halogeometricum borinquense</name>
    <dbReference type="NCBI Taxonomy" id="60847"/>
    <lineage>
        <taxon>Archaea</taxon>
        <taxon>Methanobacteriati</taxon>
        <taxon>Methanobacteriota</taxon>
        <taxon>Stenosarchaea group</taxon>
        <taxon>Halobacteria</taxon>
        <taxon>Halobacteriales</taxon>
        <taxon>Haloferacaceae</taxon>
        <taxon>Halogeometricum</taxon>
    </lineage>
</organism>
<reference evidence="11 12" key="1">
    <citation type="submission" date="2018-12" db="EMBL/GenBank/DDBJ databases">
        <title>Genome analysis provides insights into bioremediation potentialities of Halogeometricum borinquense strain N11.</title>
        <authorList>
            <person name="Najjari A."/>
            <person name="Youssef N."/>
            <person name="Fhoula I."/>
            <person name="Ben Dhia O."/>
            <person name="Mahjoubi M."/>
            <person name="Ouzari H.I."/>
            <person name="Cherif A."/>
        </authorList>
    </citation>
    <scope>NUCLEOTIDE SEQUENCE [LARGE SCALE GENOMIC DNA]</scope>
    <source>
        <strain evidence="11 12">N11</strain>
    </source>
</reference>
<keyword evidence="2" id="KW-0813">Transport</keyword>
<feature type="compositionally biased region" description="Polar residues" evidence="9">
    <location>
        <begin position="236"/>
        <end position="249"/>
    </location>
</feature>